<dbReference type="Proteomes" id="UP000000496">
    <property type="component" value="Chromosome gsn.131"/>
</dbReference>
<gene>
    <name evidence="1" type="ordered locus">SNE_A22040</name>
</gene>
<dbReference type="HOGENOM" id="CLU_065130_0_0_0"/>
<protein>
    <submittedName>
        <fullName evidence="1">Uncharacterized protein</fullName>
    </submittedName>
</protein>
<reference key="1">
    <citation type="journal article" date="2011" name="Mol. Biol. Evol.">
        <title>Unity in variety -- the pan-genome of the Chlamydiae.</title>
        <authorList>
            <person name="Collingro A."/>
            <person name="Tischler P."/>
            <person name="Weinmaier T."/>
            <person name="Penz T."/>
            <person name="Heinz E."/>
            <person name="Brunham R.C."/>
            <person name="Read T.D."/>
            <person name="Bavoil P.M."/>
            <person name="Sachse K."/>
            <person name="Kahane S."/>
            <person name="Friedman M.G."/>
            <person name="Rattei T."/>
            <person name="Myers G.S.A."/>
            <person name="Horn M."/>
        </authorList>
    </citation>
    <scope>NUCLEOTIDE SEQUENCE</scope>
    <source>
        <strain>Z</strain>
    </source>
</reference>
<keyword evidence="2" id="KW-1185">Reference proteome</keyword>
<name>F8L446_SIMNZ</name>
<dbReference type="eggNOG" id="ENOG50308MT">
    <property type="taxonomic scope" value="Bacteria"/>
</dbReference>
<sequence>MLLIASSCERGQNGEHPTLYNDSAQNTLHRELLLNIVRLRYSEPPFFVVHNTVVDHRSALSKFSHFVKSAVNGATKIPTGVETYPELSRFNFSQQFMAPIEVEVIEKLINHGWGVGQVFRILVKRLGSHINVESRSGPIPRFAPKFKDFLTLAGLLQEAHIQRQVEVKALLKEKETAEGESKSTAIYEKVLQLTLPPSTEETDRLADFLKITKKKRTPYQFTLVHNVESGIYTRSLLECLQYLSLGVQIPPKDLELQALIVTADEEGVPFDWTQVVGDLITIRWSKSYPENAFVAVSHHGYWFYLDEADLESKRTFSLLQYIFLHQVS</sequence>
<proteinExistence type="predicted"/>
<dbReference type="EMBL" id="FR872582">
    <property type="protein sequence ID" value="CCB90081.1"/>
    <property type="molecule type" value="Genomic_DNA"/>
</dbReference>
<organism evidence="1 2">
    <name type="scientific">Simkania negevensis (strain ATCC VR-1471 / DSM 27360 / Z)</name>
    <dbReference type="NCBI Taxonomy" id="331113"/>
    <lineage>
        <taxon>Bacteria</taxon>
        <taxon>Pseudomonadati</taxon>
        <taxon>Chlamydiota</taxon>
        <taxon>Chlamydiia</taxon>
        <taxon>Parachlamydiales</taxon>
        <taxon>Simkaniaceae</taxon>
        <taxon>Simkania</taxon>
    </lineage>
</organism>
<dbReference type="AlphaFoldDB" id="F8L446"/>
<dbReference type="KEGG" id="sng:SNE_A22040"/>
<accession>F8L446</accession>
<reference evidence="1 2" key="2">
    <citation type="journal article" date="2011" name="Mol. Biol. Evol.">
        <title>Unity in variety--the pan-genome of the Chlamydiae.</title>
        <authorList>
            <person name="Collingro A."/>
            <person name="Tischler P."/>
            <person name="Weinmaier T."/>
            <person name="Penz T."/>
            <person name="Heinz E."/>
            <person name="Brunham R.C."/>
            <person name="Read T.D."/>
            <person name="Bavoil P.M."/>
            <person name="Sachse K."/>
            <person name="Kahane S."/>
            <person name="Friedman M.G."/>
            <person name="Rattei T."/>
            <person name="Myers G.S."/>
            <person name="Horn M."/>
        </authorList>
    </citation>
    <scope>NUCLEOTIDE SEQUENCE [LARGE SCALE GENOMIC DNA]</scope>
    <source>
        <strain evidence="2">ATCC VR-1471 / Z</strain>
    </source>
</reference>
<evidence type="ECO:0000313" key="1">
    <source>
        <dbReference type="EMBL" id="CCB90081.1"/>
    </source>
</evidence>
<dbReference type="STRING" id="331113.SNE_A22040"/>
<evidence type="ECO:0000313" key="2">
    <source>
        <dbReference type="Proteomes" id="UP000000496"/>
    </source>
</evidence>